<dbReference type="EMBL" id="JAPWTJ010000189">
    <property type="protein sequence ID" value="KAJ8981337.1"/>
    <property type="molecule type" value="Genomic_DNA"/>
</dbReference>
<keyword evidence="7" id="KW-0326">Glycosidase</keyword>
<dbReference type="Gene3D" id="2.40.40.10">
    <property type="entry name" value="RlpA-like domain"/>
    <property type="match status" value="1"/>
</dbReference>
<organism evidence="10 11">
    <name type="scientific">Molorchus minor</name>
    <dbReference type="NCBI Taxonomy" id="1323400"/>
    <lineage>
        <taxon>Eukaryota</taxon>
        <taxon>Metazoa</taxon>
        <taxon>Ecdysozoa</taxon>
        <taxon>Arthropoda</taxon>
        <taxon>Hexapoda</taxon>
        <taxon>Insecta</taxon>
        <taxon>Pterygota</taxon>
        <taxon>Neoptera</taxon>
        <taxon>Endopterygota</taxon>
        <taxon>Coleoptera</taxon>
        <taxon>Polyphaga</taxon>
        <taxon>Cucujiformia</taxon>
        <taxon>Chrysomeloidea</taxon>
        <taxon>Cerambycidae</taxon>
        <taxon>Lamiinae</taxon>
        <taxon>Monochamini</taxon>
        <taxon>Molorchus</taxon>
    </lineage>
</organism>
<reference evidence="10" key="1">
    <citation type="journal article" date="2023" name="Insect Mol. Biol.">
        <title>Genome sequencing provides insights into the evolution of gene families encoding plant cell wall-degrading enzymes in longhorned beetles.</title>
        <authorList>
            <person name="Shin N.R."/>
            <person name="Okamura Y."/>
            <person name="Kirsch R."/>
            <person name="Pauchet Y."/>
        </authorList>
    </citation>
    <scope>NUCLEOTIDE SEQUENCE</scope>
    <source>
        <strain evidence="10">MMC_N1</strain>
    </source>
</reference>
<evidence type="ECO:0000256" key="1">
    <source>
        <dbReference type="ARBA" id="ARBA00000966"/>
    </source>
</evidence>
<comment type="catalytic activity">
    <reaction evidence="1">
        <text>Endohydrolysis of (1-&gt;4)-beta-D-glucosidic linkages in cellulose, lichenin and cereal beta-D-glucans.</text>
        <dbReference type="EC" id="3.2.1.4"/>
    </reaction>
</comment>
<comment type="similarity">
    <text evidence="2">Belongs to the glycosyl hydrolase 45 (cellulase K) family.</text>
</comment>
<evidence type="ECO:0000256" key="5">
    <source>
        <dbReference type="ARBA" id="ARBA00023001"/>
    </source>
</evidence>
<dbReference type="InterPro" id="IPR036908">
    <property type="entry name" value="RlpA-like_sf"/>
</dbReference>
<name>A0ABQ9JVB6_9CUCU</name>
<dbReference type="EC" id="3.2.1.4" evidence="3"/>
<evidence type="ECO:0000256" key="4">
    <source>
        <dbReference type="ARBA" id="ARBA00022801"/>
    </source>
</evidence>
<evidence type="ECO:0000256" key="3">
    <source>
        <dbReference type="ARBA" id="ARBA00012601"/>
    </source>
</evidence>
<evidence type="ECO:0000256" key="2">
    <source>
        <dbReference type="ARBA" id="ARBA00007793"/>
    </source>
</evidence>
<dbReference type="PANTHER" id="PTHR39730:SF1">
    <property type="entry name" value="ENDOGLUCANASE 1"/>
    <property type="match status" value="1"/>
</dbReference>
<keyword evidence="4" id="KW-0378">Hydrolase</keyword>
<evidence type="ECO:0000256" key="6">
    <source>
        <dbReference type="ARBA" id="ARBA00023277"/>
    </source>
</evidence>
<gene>
    <name evidence="10" type="ORF">NQ317_015978</name>
</gene>
<sequence length="255" mass="27426">MWSVGIFDPYSRRQNEVPNIANNFVGASLGDIDYTNENIAIEVVSGGVTGSGYHTGYWDCCKPSCAWIGNSLTDSPVRGCALDGVTSVDIEEQSGCGDGGSYMCSDQAPYAVNATFAYGFTAASFVGGTDYSMCCRCLLLEWTEDTNGHQFVVQVTNTGGDLLNNQFDLAVPGCGVGYQTQGCVKQWNAPETGWGQQYGGVSTEAECDELPEVLQAGCRFRFEWLNINTPGNLLTFTEVVCPTQVTDISGCRVSY</sequence>
<keyword evidence="6" id="KW-0119">Carbohydrate metabolism</keyword>
<dbReference type="SUPFAM" id="SSF50685">
    <property type="entry name" value="Barwin-like endoglucanases"/>
    <property type="match status" value="1"/>
</dbReference>
<dbReference type="Pfam" id="PF02015">
    <property type="entry name" value="Glyco_hydro_45"/>
    <property type="match status" value="1"/>
</dbReference>
<evidence type="ECO:0000256" key="7">
    <source>
        <dbReference type="ARBA" id="ARBA00023295"/>
    </source>
</evidence>
<feature type="domain" description="Glycosyl hydrolases family 45 active site" evidence="9">
    <location>
        <begin position="51"/>
        <end position="252"/>
    </location>
</feature>
<comment type="caution">
    <text evidence="10">The sequence shown here is derived from an EMBL/GenBank/DDBJ whole genome shotgun (WGS) entry which is preliminary data.</text>
</comment>
<accession>A0ABQ9JVB6</accession>
<evidence type="ECO:0000259" key="9">
    <source>
        <dbReference type="Pfam" id="PF02015"/>
    </source>
</evidence>
<keyword evidence="5" id="KW-0136">Cellulose degradation</keyword>
<evidence type="ECO:0000256" key="8">
    <source>
        <dbReference type="ARBA" id="ARBA00023326"/>
    </source>
</evidence>
<dbReference type="InterPro" id="IPR000334">
    <property type="entry name" value="Glyco_hydro_45"/>
</dbReference>
<dbReference type="PANTHER" id="PTHR39730">
    <property type="entry name" value="ENDOGLUCANASE 1"/>
    <property type="match status" value="1"/>
</dbReference>
<evidence type="ECO:0000313" key="10">
    <source>
        <dbReference type="EMBL" id="KAJ8981337.1"/>
    </source>
</evidence>
<evidence type="ECO:0000313" key="11">
    <source>
        <dbReference type="Proteomes" id="UP001162164"/>
    </source>
</evidence>
<keyword evidence="8" id="KW-0624">Polysaccharide degradation</keyword>
<dbReference type="InterPro" id="IPR052288">
    <property type="entry name" value="GH45_Enzymes"/>
</dbReference>
<dbReference type="Proteomes" id="UP001162164">
    <property type="component" value="Unassembled WGS sequence"/>
</dbReference>
<keyword evidence="11" id="KW-1185">Reference proteome</keyword>
<protein>
    <recommendedName>
        <fullName evidence="3">cellulase</fullName>
        <ecNumber evidence="3">3.2.1.4</ecNumber>
    </recommendedName>
</protein>
<proteinExistence type="inferred from homology"/>